<evidence type="ECO:0000256" key="1">
    <source>
        <dbReference type="ARBA" id="ARBA00010154"/>
    </source>
</evidence>
<evidence type="ECO:0000313" key="4">
    <source>
        <dbReference type="EMBL" id="GIM68467.1"/>
    </source>
</evidence>
<dbReference type="RefSeq" id="WP_212996085.1">
    <property type="nucleotide sequence ID" value="NZ_BAAATW010000004.1"/>
</dbReference>
<feature type="active site" description="Proton donor" evidence="2">
    <location>
        <position position="142"/>
    </location>
</feature>
<evidence type="ECO:0000256" key="2">
    <source>
        <dbReference type="PIRSR" id="PIRSR600888-1"/>
    </source>
</evidence>
<comment type="caution">
    <text evidence="4">The sequence shown here is derived from an EMBL/GenBank/DDBJ whole genome shotgun (WGS) entry which is preliminary data.</text>
</comment>
<protein>
    <submittedName>
        <fullName evidence="4">dTDP-4-dehydrorhamnose 3,5-epimerase</fullName>
    </submittedName>
</protein>
<dbReference type="GO" id="GO:0008830">
    <property type="term" value="F:dTDP-4-dehydrorhamnose 3,5-epimerase activity"/>
    <property type="evidence" value="ECO:0007669"/>
    <property type="project" value="InterPro"/>
</dbReference>
<feature type="site" description="Participates in a stacking interaction with the thymidine ring of dTDP-4-oxo-6-deoxyglucose" evidence="3">
    <location>
        <position position="148"/>
    </location>
</feature>
<gene>
    <name evidence="4" type="primary">rfbC</name>
    <name evidence="4" type="ORF">Aco04nite_10890</name>
</gene>
<comment type="similarity">
    <text evidence="1">Belongs to the dTDP-4-dehydrorhamnose 3,5-epimerase family.</text>
</comment>
<dbReference type="EMBL" id="BOQP01000005">
    <property type="protein sequence ID" value="GIM68467.1"/>
    <property type="molecule type" value="Genomic_DNA"/>
</dbReference>
<dbReference type="GO" id="GO:0005829">
    <property type="term" value="C:cytosol"/>
    <property type="evidence" value="ECO:0007669"/>
    <property type="project" value="TreeGrafter"/>
</dbReference>
<dbReference type="PANTHER" id="PTHR21047">
    <property type="entry name" value="DTDP-6-DEOXY-D-GLUCOSE-3,5 EPIMERASE"/>
    <property type="match status" value="1"/>
</dbReference>
<organism evidence="4 5">
    <name type="scientific">Winogradskya consettensis</name>
    <dbReference type="NCBI Taxonomy" id="113560"/>
    <lineage>
        <taxon>Bacteria</taxon>
        <taxon>Bacillati</taxon>
        <taxon>Actinomycetota</taxon>
        <taxon>Actinomycetes</taxon>
        <taxon>Micromonosporales</taxon>
        <taxon>Micromonosporaceae</taxon>
        <taxon>Winogradskya</taxon>
    </lineage>
</organism>
<dbReference type="PANTHER" id="PTHR21047:SF2">
    <property type="entry name" value="THYMIDINE DIPHOSPHO-4-KETO-RHAMNOSE 3,5-EPIMERASE"/>
    <property type="match status" value="1"/>
</dbReference>
<dbReference type="InterPro" id="IPR014710">
    <property type="entry name" value="RmlC-like_jellyroll"/>
</dbReference>
<dbReference type="Gene3D" id="2.60.120.10">
    <property type="entry name" value="Jelly Rolls"/>
    <property type="match status" value="1"/>
</dbReference>
<dbReference type="GO" id="GO:0000271">
    <property type="term" value="P:polysaccharide biosynthetic process"/>
    <property type="evidence" value="ECO:0007669"/>
    <property type="project" value="TreeGrafter"/>
</dbReference>
<sequence length="215" mass="23337">MADRRYTSRSLDIHELDIPDVFVLTSRVFADDRGEFVESYREDALSEVLGRPFRIAQTNHSVSHADVVRGVHSARVPPGQAKIVSCLRGEILDVSVDLRVGSPTFGRHLAVRLRAGEPRAVLLGEGIGHAFLALRDDTLVQYQCSTGYVAGDVIAVDPLDPDLALPFAGRTDLIMSRVDAGAPSLTESVRRGLLPFYEDCRALQAGTVAAATSRL</sequence>
<dbReference type="AlphaFoldDB" id="A0A919VT33"/>
<proteinExistence type="inferred from homology"/>
<dbReference type="Pfam" id="PF00908">
    <property type="entry name" value="dTDP_sugar_isom"/>
    <property type="match status" value="1"/>
</dbReference>
<feature type="active site" description="Proton acceptor" evidence="2">
    <location>
        <position position="72"/>
    </location>
</feature>
<dbReference type="CDD" id="cd00438">
    <property type="entry name" value="cupin_RmlC"/>
    <property type="match status" value="1"/>
</dbReference>
<evidence type="ECO:0000313" key="5">
    <source>
        <dbReference type="Proteomes" id="UP000680865"/>
    </source>
</evidence>
<dbReference type="SUPFAM" id="SSF51182">
    <property type="entry name" value="RmlC-like cupins"/>
    <property type="match status" value="1"/>
</dbReference>
<name>A0A919VT33_9ACTN</name>
<keyword evidence="5" id="KW-1185">Reference proteome</keyword>
<reference evidence="4" key="1">
    <citation type="submission" date="2021-03" db="EMBL/GenBank/DDBJ databases">
        <title>Whole genome shotgun sequence of Actinoplanes consettensis NBRC 14913.</title>
        <authorList>
            <person name="Komaki H."/>
            <person name="Tamura T."/>
        </authorList>
    </citation>
    <scope>NUCLEOTIDE SEQUENCE</scope>
    <source>
        <strain evidence="4">NBRC 14913</strain>
    </source>
</reference>
<dbReference type="Proteomes" id="UP000680865">
    <property type="component" value="Unassembled WGS sequence"/>
</dbReference>
<evidence type="ECO:0000256" key="3">
    <source>
        <dbReference type="PIRSR" id="PIRSR600888-3"/>
    </source>
</evidence>
<dbReference type="InterPro" id="IPR011051">
    <property type="entry name" value="RmlC_Cupin_sf"/>
</dbReference>
<accession>A0A919VT33</accession>
<dbReference type="InterPro" id="IPR000888">
    <property type="entry name" value="RmlC-like"/>
</dbReference>